<feature type="region of interest" description="Disordered" evidence="2">
    <location>
        <begin position="1"/>
        <end position="125"/>
    </location>
</feature>
<dbReference type="Proteomes" id="UP001474421">
    <property type="component" value="Unassembled WGS sequence"/>
</dbReference>
<evidence type="ECO:0000256" key="2">
    <source>
        <dbReference type="SAM" id="MobiDB-lite"/>
    </source>
</evidence>
<keyword evidence="5" id="KW-1185">Reference proteome</keyword>
<dbReference type="PANTHER" id="PTHR22574:SF2">
    <property type="entry name" value="GOLGI-ASSOCIATED RAB2 INTERACTOR PROTEIN 3"/>
    <property type="match status" value="1"/>
</dbReference>
<proteinExistence type="inferred from homology"/>
<feature type="compositionally biased region" description="Basic and acidic residues" evidence="2">
    <location>
        <begin position="395"/>
        <end position="406"/>
    </location>
</feature>
<comment type="similarity">
    <text evidence="1">Belongs to the GARIN family.</text>
</comment>
<evidence type="ECO:0000313" key="4">
    <source>
        <dbReference type="EMBL" id="KAK9391366.1"/>
    </source>
</evidence>
<dbReference type="PANTHER" id="PTHR22574">
    <property type="match status" value="1"/>
</dbReference>
<feature type="compositionally biased region" description="Basic and acidic residues" evidence="2">
    <location>
        <begin position="14"/>
        <end position="31"/>
    </location>
</feature>
<comment type="caution">
    <text evidence="4">The sequence shown here is derived from an EMBL/GenBank/DDBJ whole genome shotgun (WGS) entry which is preliminary data.</text>
</comment>
<feature type="region of interest" description="Disordered" evidence="2">
    <location>
        <begin position="326"/>
        <end position="349"/>
    </location>
</feature>
<gene>
    <name evidence="4" type="ORF">NXF25_018696</name>
</gene>
<feature type="compositionally biased region" description="Polar residues" evidence="2">
    <location>
        <begin position="116"/>
        <end position="125"/>
    </location>
</feature>
<dbReference type="GO" id="GO:0005634">
    <property type="term" value="C:nucleus"/>
    <property type="evidence" value="ECO:0007669"/>
    <property type="project" value="TreeGrafter"/>
</dbReference>
<feature type="domain" description="Golgi associated RAB2 interactor protein-like Rab2B-binding" evidence="3">
    <location>
        <begin position="217"/>
        <end position="284"/>
    </location>
</feature>
<dbReference type="AlphaFoldDB" id="A0AAW1ANQ0"/>
<name>A0AAW1ANQ0_CROAD</name>
<evidence type="ECO:0000259" key="3">
    <source>
        <dbReference type="Pfam" id="PF12480"/>
    </source>
</evidence>
<dbReference type="InterPro" id="IPR022168">
    <property type="entry name" value="GARIL-like_Rab2B-bd"/>
</dbReference>
<dbReference type="EMBL" id="JAOTOJ010000019">
    <property type="protein sequence ID" value="KAK9391366.1"/>
    <property type="molecule type" value="Genomic_DNA"/>
</dbReference>
<feature type="compositionally biased region" description="Low complexity" evidence="2">
    <location>
        <begin position="434"/>
        <end position="461"/>
    </location>
</feature>
<reference evidence="4 5" key="1">
    <citation type="journal article" date="2024" name="Proc. Natl. Acad. Sci. U.S.A.">
        <title>The genetic regulatory architecture and epigenomic basis for age-related changes in rattlesnake venom.</title>
        <authorList>
            <person name="Hogan M.P."/>
            <person name="Holding M.L."/>
            <person name="Nystrom G.S."/>
            <person name="Colston T.J."/>
            <person name="Bartlett D.A."/>
            <person name="Mason A.J."/>
            <person name="Ellsworth S.A."/>
            <person name="Rautsaw R.M."/>
            <person name="Lawrence K.C."/>
            <person name="Strickland J.L."/>
            <person name="He B."/>
            <person name="Fraser P."/>
            <person name="Margres M.J."/>
            <person name="Gilbert D.M."/>
            <person name="Gibbs H.L."/>
            <person name="Parkinson C.L."/>
            <person name="Rokyta D.R."/>
        </authorList>
    </citation>
    <scope>NUCLEOTIDE SEQUENCE [LARGE SCALE GENOMIC DNA]</scope>
    <source>
        <strain evidence="4">DRR0105</strain>
    </source>
</reference>
<accession>A0AAW1ANQ0</accession>
<evidence type="ECO:0000256" key="1">
    <source>
        <dbReference type="ARBA" id="ARBA00038379"/>
    </source>
</evidence>
<sequence>MAPPCPTSTISHGQGERDGPEQADRPTEDPRSALTGQGAPWPLGEVGTSLPSPSSRQANGPGLGGPKSQTSGEEAGTLRGPMWIVKGKQDNSATSPKEREGLEGAKAMEASKAPKNPTSSRGLFNTNMGPLQRQLHLGEYNLLKCAAMFESDFVQVSKQGGILDVHNQVQQVRVAIAATSPGLPVPDVLLLARPVLLPQQLQPNLQHRYHPRARNRKFELTRLLPLCFVKITIHDQEKKQLRFKMVTGRTFYLQLCPPADNQKDNFDLWVKVVHLLRPPSDIHQDKWRQDPWKSGDLAPQATVSSATQASDEREISIAEVLSTLQEEIPDSPRNTMDFLDTPSISTSPSPTLVAIQERLEGPFLLEAQSSMEEPWRVPQERKKESPMEPSPTGRYETRVAQKETQEVAHGAGGQRKSKTRSKSSRSRRSRSSKRVVSQASRKLSSLMGSLSGSNQKVSKSSRSSRKPPTSKERKR</sequence>
<dbReference type="Pfam" id="PF12480">
    <property type="entry name" value="GARIL_Rab2_bd"/>
    <property type="match status" value="1"/>
</dbReference>
<feature type="compositionally biased region" description="Basic and acidic residues" evidence="2">
    <location>
        <begin position="373"/>
        <end position="386"/>
    </location>
</feature>
<feature type="compositionally biased region" description="Basic residues" evidence="2">
    <location>
        <begin position="415"/>
        <end position="433"/>
    </location>
</feature>
<evidence type="ECO:0000313" key="5">
    <source>
        <dbReference type="Proteomes" id="UP001474421"/>
    </source>
</evidence>
<protein>
    <submittedName>
        <fullName evidence="4">Protein FAM71B-like</fullName>
    </submittedName>
</protein>
<organism evidence="4 5">
    <name type="scientific">Crotalus adamanteus</name>
    <name type="common">Eastern diamondback rattlesnake</name>
    <dbReference type="NCBI Taxonomy" id="8729"/>
    <lineage>
        <taxon>Eukaryota</taxon>
        <taxon>Metazoa</taxon>
        <taxon>Chordata</taxon>
        <taxon>Craniata</taxon>
        <taxon>Vertebrata</taxon>
        <taxon>Euteleostomi</taxon>
        <taxon>Lepidosauria</taxon>
        <taxon>Squamata</taxon>
        <taxon>Bifurcata</taxon>
        <taxon>Unidentata</taxon>
        <taxon>Episquamata</taxon>
        <taxon>Toxicofera</taxon>
        <taxon>Serpentes</taxon>
        <taxon>Colubroidea</taxon>
        <taxon>Viperidae</taxon>
        <taxon>Crotalinae</taxon>
        <taxon>Crotalus</taxon>
    </lineage>
</organism>
<feature type="compositionally biased region" description="Polar residues" evidence="2">
    <location>
        <begin position="49"/>
        <end position="58"/>
    </location>
</feature>
<feature type="region of interest" description="Disordered" evidence="2">
    <location>
        <begin position="366"/>
        <end position="475"/>
    </location>
</feature>